<gene>
    <name evidence="1" type="ORF">EOI86_19810</name>
</gene>
<name>A0A3S2W836_9PROT</name>
<dbReference type="Proteomes" id="UP000287447">
    <property type="component" value="Unassembled WGS sequence"/>
</dbReference>
<evidence type="ECO:0000313" key="1">
    <source>
        <dbReference type="EMBL" id="RVU35073.1"/>
    </source>
</evidence>
<organism evidence="1 2">
    <name type="scientific">Hwanghaeella grinnelliae</name>
    <dbReference type="NCBI Taxonomy" id="2500179"/>
    <lineage>
        <taxon>Bacteria</taxon>
        <taxon>Pseudomonadati</taxon>
        <taxon>Pseudomonadota</taxon>
        <taxon>Alphaproteobacteria</taxon>
        <taxon>Rhodospirillales</taxon>
        <taxon>Rhodospirillaceae</taxon>
        <taxon>Hwanghaeella</taxon>
    </lineage>
</organism>
<keyword evidence="2" id="KW-1185">Reference proteome</keyword>
<dbReference type="AlphaFoldDB" id="A0A3S2W836"/>
<reference evidence="2" key="1">
    <citation type="submission" date="2019-01" db="EMBL/GenBank/DDBJ databases">
        <title>Gri0909 isolated from a small marine red alga.</title>
        <authorList>
            <person name="Kim J."/>
            <person name="Jeong S.E."/>
            <person name="Jeon C.O."/>
        </authorList>
    </citation>
    <scope>NUCLEOTIDE SEQUENCE [LARGE SCALE GENOMIC DNA]</scope>
    <source>
        <strain evidence="2">Gri0909</strain>
    </source>
</reference>
<dbReference type="Pfam" id="PF13773">
    <property type="entry name" value="DUF4170"/>
    <property type="match status" value="2"/>
</dbReference>
<sequence length="123" mass="14268">MSEQYWVVGGVYTSTEFNTVAPGSNLSRLGPFDTYDEAKAVWRAKSMENVDEAYARFHIEKEEHDEWWVVGGIYTGTDFKTIAKGEEEKIGPFQTYEEARKVWWQKSSANVDDAYARFRIDHL</sequence>
<dbReference type="EMBL" id="SADE01000003">
    <property type="protein sequence ID" value="RVU35073.1"/>
    <property type="molecule type" value="Genomic_DNA"/>
</dbReference>
<proteinExistence type="predicted"/>
<evidence type="ECO:0000313" key="2">
    <source>
        <dbReference type="Proteomes" id="UP000287447"/>
    </source>
</evidence>
<accession>A0A3S2W836</accession>
<protein>
    <submittedName>
        <fullName evidence="1">DUF4170 domain-containing protein</fullName>
    </submittedName>
</protein>
<comment type="caution">
    <text evidence="1">The sequence shown here is derived from an EMBL/GenBank/DDBJ whole genome shotgun (WGS) entry which is preliminary data.</text>
</comment>
<dbReference type="OrthoDB" id="9800646at2"/>
<dbReference type="InterPro" id="IPR025226">
    <property type="entry name" value="DUF4170"/>
</dbReference>
<dbReference type="Gene3D" id="3.30.70.2400">
    <property type="entry name" value="Uncharacterised protein PF13773, DUF4170"/>
    <property type="match status" value="2"/>
</dbReference>
<dbReference type="RefSeq" id="WP_127767394.1">
    <property type="nucleotide sequence ID" value="NZ_SADE01000003.1"/>
</dbReference>